<dbReference type="Pfam" id="PF03105">
    <property type="entry name" value="SPX"/>
    <property type="match status" value="1"/>
</dbReference>
<dbReference type="PROSITE" id="PS51382">
    <property type="entry name" value="SPX"/>
    <property type="match status" value="1"/>
</dbReference>
<evidence type="ECO:0000256" key="1">
    <source>
        <dbReference type="ARBA" id="ARBA00022723"/>
    </source>
</evidence>
<protein>
    <recommendedName>
        <fullName evidence="10">RING-type domain-containing protein</fullName>
    </recommendedName>
</protein>
<evidence type="ECO:0000259" key="6">
    <source>
        <dbReference type="PROSITE" id="PS50089"/>
    </source>
</evidence>
<name>A0A2N3N3P3_9PEZI</name>
<dbReference type="SUPFAM" id="SSF57850">
    <property type="entry name" value="RING/U-box"/>
    <property type="match status" value="1"/>
</dbReference>
<dbReference type="SMART" id="SM00184">
    <property type="entry name" value="RING"/>
    <property type="match status" value="1"/>
</dbReference>
<dbReference type="OrthoDB" id="5588846at2759"/>
<dbReference type="VEuPathDB" id="FungiDB:jhhlp_005657"/>
<keyword evidence="9" id="KW-1185">Reference proteome</keyword>
<dbReference type="AlphaFoldDB" id="A0A2N3N3P3"/>
<dbReference type="PROSITE" id="PS50089">
    <property type="entry name" value="ZF_RING_2"/>
    <property type="match status" value="1"/>
</dbReference>
<dbReference type="InterPro" id="IPR004331">
    <property type="entry name" value="SPX_dom"/>
</dbReference>
<dbReference type="InterPro" id="IPR001841">
    <property type="entry name" value="Znf_RING"/>
</dbReference>
<keyword evidence="2 4" id="KW-0863">Zinc-finger</keyword>
<dbReference type="Gene3D" id="3.30.40.10">
    <property type="entry name" value="Zinc/RING finger domain, C3HC4 (zinc finger)"/>
    <property type="match status" value="1"/>
</dbReference>
<dbReference type="InterPro" id="IPR017907">
    <property type="entry name" value="Znf_RING_CS"/>
</dbReference>
<gene>
    <name evidence="8" type="ORF">jhhlp_005657</name>
</gene>
<dbReference type="Pfam" id="PF00097">
    <property type="entry name" value="zf-C3HC4"/>
    <property type="match status" value="1"/>
</dbReference>
<keyword evidence="1" id="KW-0479">Metal-binding</keyword>
<evidence type="ECO:0000259" key="7">
    <source>
        <dbReference type="PROSITE" id="PS51382"/>
    </source>
</evidence>
<accession>A0A2N3N3P3</accession>
<feature type="region of interest" description="Disordered" evidence="5">
    <location>
        <begin position="112"/>
        <end position="139"/>
    </location>
</feature>
<evidence type="ECO:0000256" key="3">
    <source>
        <dbReference type="ARBA" id="ARBA00022833"/>
    </source>
</evidence>
<evidence type="ECO:0000313" key="9">
    <source>
        <dbReference type="Proteomes" id="UP000233524"/>
    </source>
</evidence>
<feature type="domain" description="SPX" evidence="7">
    <location>
        <begin position="1"/>
        <end position="314"/>
    </location>
</feature>
<dbReference type="PANTHER" id="PTHR23327:SF51">
    <property type="entry name" value="TRANSCRIPTIONAL REGULATOR OF YEAST FORM ADHERENCE 3"/>
    <property type="match status" value="1"/>
</dbReference>
<dbReference type="PROSITE" id="PS00518">
    <property type="entry name" value="ZF_RING_1"/>
    <property type="match status" value="1"/>
</dbReference>
<reference evidence="8 9" key="1">
    <citation type="journal article" date="2017" name="G3 (Bethesda)">
        <title>First Draft Genome Sequence of the Pathogenic Fungus Lomentospora prolificans (Formerly Scedosporium prolificans).</title>
        <authorList>
            <person name="Luo R."/>
            <person name="Zimin A."/>
            <person name="Workman R."/>
            <person name="Fan Y."/>
            <person name="Pertea G."/>
            <person name="Grossman N."/>
            <person name="Wear M.P."/>
            <person name="Jia B."/>
            <person name="Miller H."/>
            <person name="Casadevall A."/>
            <person name="Timp W."/>
            <person name="Zhang S.X."/>
            <person name="Salzberg S.L."/>
        </authorList>
    </citation>
    <scope>NUCLEOTIDE SEQUENCE [LARGE SCALE GENOMIC DNA]</scope>
    <source>
        <strain evidence="8 9">JHH-5317</strain>
    </source>
</reference>
<dbReference type="GO" id="GO:0008270">
    <property type="term" value="F:zinc ion binding"/>
    <property type="evidence" value="ECO:0007669"/>
    <property type="project" value="UniProtKB-KW"/>
</dbReference>
<evidence type="ECO:0000313" key="8">
    <source>
        <dbReference type="EMBL" id="PKS07060.1"/>
    </source>
</evidence>
<dbReference type="EMBL" id="NLAX01000701">
    <property type="protein sequence ID" value="PKS07060.1"/>
    <property type="molecule type" value="Genomic_DNA"/>
</dbReference>
<sequence>MKFAHTFAEELKGQDFPPQWIELAIPYRQLKKCLKMVQRELAELGLGPDTLSDLLEPSSGSPVILRYRLEAASPHSLRPQLTVAFDTRHGIQKLDVASLGPATKTLIDALSKINERSGDPGSPSSTIKPTRYDSKATDTGADGVYDNYSRFEVPLTHDDEFFNILLSKVIKLDGLQATQERRMSSEIIALRHDIGRLSKPTHIAKTDLDKWRTIFSLYLDAQVFFSTLENDHGFRELGVAARQLAWFRQEVEKLDLIRRFRLPESRLALDRFFRLNVDLLRNLRFQEINKLAVAKILKSRFRYPRTFKEHSRNDQDQFITVRTEFDKRTSLAVTKLFPNTAGSGKLLTGTLARDMCAQISNELVAVVPQLSDYLCPVCFSIAFRPIRLSCQHVFCIRCVVKLQRRREKQCPLCRSNTVMTATPANLDIQLEKFLRKYFPTETREKKKANELERGIETYGPGYRNDECRLM</sequence>
<comment type="caution">
    <text evidence="8">The sequence shown here is derived from an EMBL/GenBank/DDBJ whole genome shotgun (WGS) entry which is preliminary data.</text>
</comment>
<dbReference type="InterPro" id="IPR018957">
    <property type="entry name" value="Znf_C3HC4_RING-type"/>
</dbReference>
<evidence type="ECO:0008006" key="10">
    <source>
        <dbReference type="Google" id="ProtNLM"/>
    </source>
</evidence>
<organism evidence="8 9">
    <name type="scientific">Lomentospora prolificans</name>
    <dbReference type="NCBI Taxonomy" id="41688"/>
    <lineage>
        <taxon>Eukaryota</taxon>
        <taxon>Fungi</taxon>
        <taxon>Dikarya</taxon>
        <taxon>Ascomycota</taxon>
        <taxon>Pezizomycotina</taxon>
        <taxon>Sordariomycetes</taxon>
        <taxon>Hypocreomycetidae</taxon>
        <taxon>Microascales</taxon>
        <taxon>Microascaceae</taxon>
        <taxon>Lomentospora</taxon>
    </lineage>
</organism>
<dbReference type="STRING" id="41688.A0A2N3N3P3"/>
<dbReference type="InterPro" id="IPR013083">
    <property type="entry name" value="Znf_RING/FYVE/PHD"/>
</dbReference>
<proteinExistence type="predicted"/>
<dbReference type="PANTHER" id="PTHR23327">
    <property type="entry name" value="RING FINGER PROTEIN 127"/>
    <property type="match status" value="1"/>
</dbReference>
<evidence type="ECO:0000256" key="5">
    <source>
        <dbReference type="SAM" id="MobiDB-lite"/>
    </source>
</evidence>
<dbReference type="Proteomes" id="UP000233524">
    <property type="component" value="Unassembled WGS sequence"/>
</dbReference>
<dbReference type="InParanoid" id="A0A2N3N3P3"/>
<feature type="domain" description="RING-type" evidence="6">
    <location>
        <begin position="375"/>
        <end position="414"/>
    </location>
</feature>
<evidence type="ECO:0000256" key="4">
    <source>
        <dbReference type="PROSITE-ProRule" id="PRU00175"/>
    </source>
</evidence>
<evidence type="ECO:0000256" key="2">
    <source>
        <dbReference type="ARBA" id="ARBA00022771"/>
    </source>
</evidence>
<keyword evidence="3" id="KW-0862">Zinc</keyword>